<organism evidence="1 2">
    <name type="scientific">Desulfosporosinus fructosivorans</name>
    <dbReference type="NCBI Taxonomy" id="2018669"/>
    <lineage>
        <taxon>Bacteria</taxon>
        <taxon>Bacillati</taxon>
        <taxon>Bacillota</taxon>
        <taxon>Clostridia</taxon>
        <taxon>Eubacteriales</taxon>
        <taxon>Desulfitobacteriaceae</taxon>
        <taxon>Desulfosporosinus</taxon>
    </lineage>
</organism>
<dbReference type="RefSeq" id="WP_135549888.1">
    <property type="nucleotide sequence ID" value="NZ_SPQQ01000007.1"/>
</dbReference>
<sequence>MLFVGGVHGVGKSYFCGQVEIETGLKVYSASKLISELRNEEFTVNKKVNEINDNQGYLLEAMRRLSTLEGEFLLDGHFCLLNGNGVVQRIPIATFKQLSPKAIIVLYDTVETIISRLNKRDNVNYEFPTIEALQKEELNYSQEVSIALGVPYLAINNASLTESACTFIIEHKI</sequence>
<keyword evidence="2" id="KW-1185">Reference proteome</keyword>
<gene>
    <name evidence="1" type="ORF">E4K67_19860</name>
</gene>
<dbReference type="Pfam" id="PF13207">
    <property type="entry name" value="AAA_17"/>
    <property type="match status" value="1"/>
</dbReference>
<proteinExistence type="predicted"/>
<dbReference type="SUPFAM" id="SSF52540">
    <property type="entry name" value="P-loop containing nucleoside triphosphate hydrolases"/>
    <property type="match status" value="1"/>
</dbReference>
<dbReference type="EMBL" id="SPQQ01000007">
    <property type="protein sequence ID" value="TGE36681.1"/>
    <property type="molecule type" value="Genomic_DNA"/>
</dbReference>
<dbReference type="Gene3D" id="3.40.50.300">
    <property type="entry name" value="P-loop containing nucleotide triphosphate hydrolases"/>
    <property type="match status" value="1"/>
</dbReference>
<evidence type="ECO:0000313" key="2">
    <source>
        <dbReference type="Proteomes" id="UP000298460"/>
    </source>
</evidence>
<name>A0A4Z0R118_9FIRM</name>
<comment type="caution">
    <text evidence="1">The sequence shown here is derived from an EMBL/GenBank/DDBJ whole genome shotgun (WGS) entry which is preliminary data.</text>
</comment>
<dbReference type="AlphaFoldDB" id="A0A4Z0R118"/>
<dbReference type="OrthoDB" id="1850524at2"/>
<evidence type="ECO:0000313" key="1">
    <source>
        <dbReference type="EMBL" id="TGE36681.1"/>
    </source>
</evidence>
<accession>A0A4Z0R118</accession>
<reference evidence="1 2" key="1">
    <citation type="submission" date="2019-03" db="EMBL/GenBank/DDBJ databases">
        <title>Draft Genome Sequence of Desulfosporosinus fructosivorans Strain 63.6F, Isolated from Marine Sediment in the Baltic Sea.</title>
        <authorList>
            <person name="Hausmann B."/>
            <person name="Vandieken V."/>
            <person name="Pjevac P."/>
            <person name="Schreck K."/>
            <person name="Herbold C.W."/>
            <person name="Loy A."/>
        </authorList>
    </citation>
    <scope>NUCLEOTIDE SEQUENCE [LARGE SCALE GENOMIC DNA]</scope>
    <source>
        <strain evidence="1 2">63.6F</strain>
    </source>
</reference>
<dbReference type="Proteomes" id="UP000298460">
    <property type="component" value="Unassembled WGS sequence"/>
</dbReference>
<dbReference type="InterPro" id="IPR027417">
    <property type="entry name" value="P-loop_NTPase"/>
</dbReference>
<protein>
    <submittedName>
        <fullName evidence="1">AAA family ATPase</fullName>
    </submittedName>
</protein>